<keyword evidence="2" id="KW-0067">ATP-binding</keyword>
<organism evidence="4 5">
    <name type="scientific">Mycolicibacterium fluoranthenivorans</name>
    <dbReference type="NCBI Taxonomy" id="258505"/>
    <lineage>
        <taxon>Bacteria</taxon>
        <taxon>Bacillati</taxon>
        <taxon>Actinomycetota</taxon>
        <taxon>Actinomycetes</taxon>
        <taxon>Mycobacteriales</taxon>
        <taxon>Mycobacteriaceae</taxon>
        <taxon>Mycolicibacterium</taxon>
    </lineage>
</organism>
<dbReference type="Gene3D" id="3.30.70.1230">
    <property type="entry name" value="Nucleotide cyclase"/>
    <property type="match status" value="1"/>
</dbReference>
<dbReference type="PANTHER" id="PTHR16305:SF28">
    <property type="entry name" value="GUANYLATE CYCLASE DOMAIN-CONTAINING PROTEIN"/>
    <property type="match status" value="1"/>
</dbReference>
<dbReference type="EMBL" id="FMUB01000004">
    <property type="protein sequence ID" value="SCX17395.1"/>
    <property type="molecule type" value="Genomic_DNA"/>
</dbReference>
<dbReference type="Pfam" id="PF00211">
    <property type="entry name" value="Guanylate_cyc"/>
    <property type="match status" value="1"/>
</dbReference>
<name>A0A1G4W689_9MYCO</name>
<dbReference type="Gene3D" id="3.40.50.300">
    <property type="entry name" value="P-loop containing nucleotide triphosphate hydrolases"/>
    <property type="match status" value="1"/>
</dbReference>
<dbReference type="GO" id="GO:0009190">
    <property type="term" value="P:cyclic nucleotide biosynthetic process"/>
    <property type="evidence" value="ECO:0007669"/>
    <property type="project" value="InterPro"/>
</dbReference>
<dbReference type="PANTHER" id="PTHR16305">
    <property type="entry name" value="TESTICULAR SOLUBLE ADENYLYL CYCLASE"/>
    <property type="match status" value="1"/>
</dbReference>
<proteinExistence type="predicted"/>
<dbReference type="CDD" id="cd07302">
    <property type="entry name" value="CHD"/>
    <property type="match status" value="1"/>
</dbReference>
<evidence type="ECO:0000313" key="4">
    <source>
        <dbReference type="EMBL" id="SCX17395.1"/>
    </source>
</evidence>
<evidence type="ECO:0000256" key="2">
    <source>
        <dbReference type="ARBA" id="ARBA00022840"/>
    </source>
</evidence>
<dbReference type="STRING" id="1502745.SAMN02799620_02478"/>
<dbReference type="InterPro" id="IPR027417">
    <property type="entry name" value="P-loop_NTPase"/>
</dbReference>
<dbReference type="InterPro" id="IPR041664">
    <property type="entry name" value="AAA_16"/>
</dbReference>
<dbReference type="GO" id="GO:0005524">
    <property type="term" value="F:ATP binding"/>
    <property type="evidence" value="ECO:0007669"/>
    <property type="project" value="UniProtKB-KW"/>
</dbReference>
<gene>
    <name evidence="4" type="ORF">SAMN02799620_02478</name>
</gene>
<dbReference type="Pfam" id="PF13191">
    <property type="entry name" value="AAA_16"/>
    <property type="match status" value="1"/>
</dbReference>
<evidence type="ECO:0000259" key="3">
    <source>
        <dbReference type="PROSITE" id="PS50125"/>
    </source>
</evidence>
<dbReference type="AlphaFoldDB" id="A0A1G4W689"/>
<dbReference type="SMART" id="SM00044">
    <property type="entry name" value="CYCc"/>
    <property type="match status" value="1"/>
</dbReference>
<reference evidence="5" key="1">
    <citation type="submission" date="2016-10" db="EMBL/GenBank/DDBJ databases">
        <authorList>
            <person name="Varghese N."/>
            <person name="Submissions S."/>
        </authorList>
    </citation>
    <scope>NUCLEOTIDE SEQUENCE [LARGE SCALE GENOMIC DNA]</scope>
    <source>
        <strain evidence="5">UNC267MFSha1.1M11</strain>
    </source>
</reference>
<dbReference type="RefSeq" id="WP_090357117.1">
    <property type="nucleotide sequence ID" value="NZ_FMUB01000004.1"/>
</dbReference>
<dbReference type="GO" id="GO:0004016">
    <property type="term" value="F:adenylate cyclase activity"/>
    <property type="evidence" value="ECO:0007669"/>
    <property type="project" value="TreeGrafter"/>
</dbReference>
<dbReference type="GO" id="GO:0005737">
    <property type="term" value="C:cytoplasm"/>
    <property type="evidence" value="ECO:0007669"/>
    <property type="project" value="TreeGrafter"/>
</dbReference>
<dbReference type="SUPFAM" id="SSF52540">
    <property type="entry name" value="P-loop containing nucleoside triphosphate hydrolases"/>
    <property type="match status" value="1"/>
</dbReference>
<dbReference type="Proteomes" id="UP000199707">
    <property type="component" value="Unassembled WGS sequence"/>
</dbReference>
<dbReference type="InterPro" id="IPR029787">
    <property type="entry name" value="Nucleotide_cyclase"/>
</dbReference>
<dbReference type="PROSITE" id="PS50125">
    <property type="entry name" value="GUANYLATE_CYCLASE_2"/>
    <property type="match status" value="1"/>
</dbReference>
<feature type="domain" description="Guanylate cyclase" evidence="3">
    <location>
        <begin position="39"/>
        <end position="169"/>
    </location>
</feature>
<accession>A0A1G4W689</accession>
<evidence type="ECO:0000313" key="5">
    <source>
        <dbReference type="Proteomes" id="UP000199707"/>
    </source>
</evidence>
<dbReference type="SUPFAM" id="SSF55073">
    <property type="entry name" value="Nucleotide cyclase"/>
    <property type="match status" value="1"/>
</dbReference>
<dbReference type="InterPro" id="IPR001054">
    <property type="entry name" value="A/G_cyclase"/>
</dbReference>
<dbReference type="GO" id="GO:0035556">
    <property type="term" value="P:intracellular signal transduction"/>
    <property type="evidence" value="ECO:0007669"/>
    <property type="project" value="InterPro"/>
</dbReference>
<evidence type="ECO:0000256" key="1">
    <source>
        <dbReference type="ARBA" id="ARBA00022741"/>
    </source>
</evidence>
<sequence>MGAACAQCGTAPRAGARFCDACGAPITPVFHHPEFKQVTVLFADVVRSMDLAAALGTERLREVMSELFRRSRCVVQHFGGSVDFTGDGIMATFGAPIALEDHAVRACLAALDLQTEATALAAELHGRDGVRLKLRVGLNSGQVITGDIGAGPGNYTVIGAHVGMAQRMEAAAPPGGVLLSGSTAHLVEGIVELGAPEQLRVKNSEVPVPARRLLSAGASVAAGVRSQSTLVGREAEVRALSRHLDAALAGAGTVVGVVGAPGIGKSRLVAEVLRRGVARGVGVVSTVCESHAHDVPFHAAARLFRSLTGVENLQGHAARDHVRRQLPAADPDDLVLLDDLLGIAEPGIDVPVIDPDARRRRVSALLTCASAARSAPDVYVVEDAHWMDEASESTIADFLSALTESMVLITYRPEYHGKLVQITSLDAIMLGPLDDLQASVLIGELVGTDPSVRSLAAEIAEHAAGNPFFAEEIVRDLAERGVLQGNPGSFVAGADATVTGVPPTLQATIAARIDRLGDAPKDALNAAAVIGTRFSGDLLAGLVERLCVEELLEADMIEKVDCDGGVEYGFRHPLIRTVAYESQLRSERVRLHRQLAATIERDGPGTPDANAALIATHHEGAGDLAAAFGWQMRAGNRLALRDIDAARTSWRRAARLAGQLPVDTPDRLPMLIDVGTALCGTAWRIGLAEAEQNFDELRRLCAEHGDRRSLAIGMSGYMMALTMHNHPRVASELASELRRLLESIGDDALAVAASFGILAAKWETGEVRDVLAVAQRVIDHDTETAEGMKFVSSPRALAMALRGVAGMSLGLPGWKDDLDRAIATARELDPLMYVVTNLHKYAQIGLGALQSGPDALRDTASALAVAERSGDDFTVVHAHLARGIVLVARDGAERDAGYVHLRRAREAALLGCGNSSIVLIADIHLAHQRYALGEVDGAVALASATVDELFALGSVVWRGPATSVLIEALLGRGAPGDLEAARAGIARLDGDPVDSGFVLHEVTLRRLRALLARAEGDQDGYRRWTAGYLALARACDFDGHIAVASAMV</sequence>
<protein>
    <submittedName>
        <fullName evidence="4">AAA ATPase domain-containing protein</fullName>
    </submittedName>
</protein>
<keyword evidence="1" id="KW-0547">Nucleotide-binding</keyword>